<feature type="transmembrane region" description="Helical" evidence="1">
    <location>
        <begin position="20"/>
        <end position="40"/>
    </location>
</feature>
<dbReference type="EMBL" id="JABZTM010000145">
    <property type="protein sequence ID" value="MBF1447787.1"/>
    <property type="molecule type" value="Genomic_DNA"/>
</dbReference>
<feature type="transmembrane region" description="Helical" evidence="1">
    <location>
        <begin position="52"/>
        <end position="69"/>
    </location>
</feature>
<protein>
    <submittedName>
        <fullName evidence="2">MATE family efflux transporter</fullName>
    </submittedName>
</protein>
<proteinExistence type="predicted"/>
<evidence type="ECO:0000313" key="2">
    <source>
        <dbReference type="EMBL" id="MBF1447787.1"/>
    </source>
</evidence>
<evidence type="ECO:0000256" key="1">
    <source>
        <dbReference type="SAM" id="Phobius"/>
    </source>
</evidence>
<evidence type="ECO:0000313" key="3">
    <source>
        <dbReference type="Proteomes" id="UP000787419"/>
    </source>
</evidence>
<sequence length="70" mass="7734">MHKGKDNYTFLTAEPIHKVVITMAVPTIISMLVTSLYNIADTYFVGQINTQTTAAVGIVFSVMFFIQSFG</sequence>
<reference evidence="2" key="1">
    <citation type="submission" date="2020-04" db="EMBL/GenBank/DDBJ databases">
        <title>Deep metagenomics examines the oral microbiome during advanced dental caries in children, revealing novel taxa and co-occurrences with host molecules.</title>
        <authorList>
            <person name="Baker J.L."/>
            <person name="Morton J.T."/>
            <person name="Dinis M."/>
            <person name="Alvarez R."/>
            <person name="Tran N.C."/>
            <person name="Knight R."/>
            <person name="Edlund A."/>
        </authorList>
    </citation>
    <scope>NUCLEOTIDE SEQUENCE</scope>
    <source>
        <strain evidence="2">JCVI_32_bin.50</strain>
    </source>
</reference>
<dbReference type="InterPro" id="IPR002528">
    <property type="entry name" value="MATE_fam"/>
</dbReference>
<dbReference type="RefSeq" id="WP_278491123.1">
    <property type="nucleotide sequence ID" value="NZ_JABZTM010000145.1"/>
</dbReference>
<organism evidence="2 3">
    <name type="scientific">Prevotella nigrescens</name>
    <dbReference type="NCBI Taxonomy" id="28133"/>
    <lineage>
        <taxon>Bacteria</taxon>
        <taxon>Pseudomonadati</taxon>
        <taxon>Bacteroidota</taxon>
        <taxon>Bacteroidia</taxon>
        <taxon>Bacteroidales</taxon>
        <taxon>Prevotellaceae</taxon>
        <taxon>Prevotella</taxon>
    </lineage>
</organism>
<name>A0A9D5X1G2_9BACT</name>
<feature type="non-terminal residue" evidence="2">
    <location>
        <position position="70"/>
    </location>
</feature>
<dbReference type="Proteomes" id="UP000787419">
    <property type="component" value="Unassembled WGS sequence"/>
</dbReference>
<comment type="caution">
    <text evidence="2">The sequence shown here is derived from an EMBL/GenBank/DDBJ whole genome shotgun (WGS) entry which is preliminary data.</text>
</comment>
<keyword evidence="1" id="KW-0812">Transmembrane</keyword>
<dbReference type="AlphaFoldDB" id="A0A9D5X1G2"/>
<dbReference type="GO" id="GO:0015297">
    <property type="term" value="F:antiporter activity"/>
    <property type="evidence" value="ECO:0007669"/>
    <property type="project" value="InterPro"/>
</dbReference>
<dbReference type="GO" id="GO:0016020">
    <property type="term" value="C:membrane"/>
    <property type="evidence" value="ECO:0007669"/>
    <property type="project" value="InterPro"/>
</dbReference>
<dbReference type="Pfam" id="PF01554">
    <property type="entry name" value="MatE"/>
    <property type="match status" value="1"/>
</dbReference>
<keyword evidence="1" id="KW-0472">Membrane</keyword>
<accession>A0A9D5X1G2</accession>
<keyword evidence="1" id="KW-1133">Transmembrane helix</keyword>
<gene>
    <name evidence="2" type="ORF">HXN55_10470</name>
</gene>
<dbReference type="GO" id="GO:0042910">
    <property type="term" value="F:xenobiotic transmembrane transporter activity"/>
    <property type="evidence" value="ECO:0007669"/>
    <property type="project" value="InterPro"/>
</dbReference>